<evidence type="ECO:0000256" key="13">
    <source>
        <dbReference type="HAMAP-Rule" id="MF_00411"/>
    </source>
</evidence>
<evidence type="ECO:0000313" key="18">
    <source>
        <dbReference type="EMBL" id="AIC15588.1"/>
    </source>
</evidence>
<dbReference type="GO" id="GO:0003899">
    <property type="term" value="F:DNA-directed RNA polymerase activity"/>
    <property type="evidence" value="ECO:0007669"/>
    <property type="project" value="UniProtKB-UniRule"/>
</dbReference>
<evidence type="ECO:0000256" key="11">
    <source>
        <dbReference type="ARBA" id="ARBA00048552"/>
    </source>
</evidence>
<keyword evidence="9 13" id="KW-0238">DNA-binding</keyword>
<dbReference type="SMART" id="SM00663">
    <property type="entry name" value="RPOLA_N"/>
    <property type="match status" value="1"/>
</dbReference>
<dbReference type="InterPro" id="IPR038120">
    <property type="entry name" value="Rpb1_funnel_sf"/>
</dbReference>
<feature type="binding site" evidence="14">
    <location>
        <position position="114"/>
    </location>
    <ligand>
        <name>Zn(2+)</name>
        <dbReference type="ChEBI" id="CHEBI:29105"/>
        <label>1</label>
    </ligand>
</feature>
<dbReference type="PANTHER" id="PTHR19376">
    <property type="entry name" value="DNA-DIRECTED RNA POLYMERASE"/>
    <property type="match status" value="1"/>
</dbReference>
<feature type="binding site" evidence="14">
    <location>
        <position position="514"/>
    </location>
    <ligand>
        <name>Mg(2+)</name>
        <dbReference type="ChEBI" id="CHEBI:18420"/>
    </ligand>
</feature>
<sequence>MRLPRVRRKGQDLVCRNRVCVQASPAGDDEPQRRSQAPCQGEGVRREGGEEITMMEESAKILGGIKFSVWSPTEVRKFSVAEVTAPETYDEDGMPVQGGLMDNRLGTLEPGQKCATCGNTSAKCPGHFGHIELAEPVLHIAFVDDVHKLLLTTCRSCNRIKLDPEELAHYKAIRESKAPYAVITLENIRDEIIEKAKKVKSCPHCGKEQYDLIFTKPTIFVERTEAGENRLLPITIRERLSHVPDEDLMLLGYDPTTARPEWFVLQVLPVPPVTVRPSIILETGIRSEDDLTHKLVDIIRVNQRLKESKEAGTPPLIVQDLVDLLQYHVTTYFDNEVSGIPQAHHRSGRPLKTLTQRLKGKEGRFRGSLSGKRVDFSSRTVISPDPNLTISNVGVPTDVAKKLTIPETVSQWNLEKLKALVTNGPNTYPGANYIIRPDGVKIRLDYVTDRKTIADSLAPGYIVERHLSDGDIVIFNRQPSLHRMSIMAHSVVVLPYRTFRLHPAVCPPYNADFDGDEMNLHVPQSEEARAEATLLMRVQDQLISPRYGGPIIGGIRDFITGAFMLTRDETVLTRDEFANLALVGGYKGPLPEPAVTKDGQKLYSGRQLFSLFLPKDFNFVITSKWNKAAKGEGRDVVIKNGQLISGVIDKASIGAEEPDSVLHRIAKDYGTDVARKFLDSILIMLKTYITHRGFTYGYSDLWLSPETRQEIADTIQKTYEKVHELIQQYRDGSLPLTRGLSAEEALELYVVNELSRARDRAGRTADRAFPDNNSGIIMASTGARGSTLNIGQMTAALGQQSIRGKRIQKGYRNRALPHYVPNETSPDARGFVKSNYRDGLSPLEFFFHAMGGREGLVDTAVRTQQSGYMQRRLINALEHLKIEYDQTVRDPHGNIVQYLYGEDGIDPAKSDHGEAVNISRLIEAEAIVDEGRKATEEAIKKIIEEQGSSLNPRMRASLEKALLENKLSREGVEKVMKKVLDLVDRALAEPGEAIGVVTAQSIGEPGTQMTLRTFHFAGVKERNVTLGLPRLIELVDARKKPVTPTMDIYLDEAHRGSREKALEVAREILFTQVGDLIEKSETDYSGVLTFYFSEAKLAERGCTLEEANAVLEGTKKKYDVKMSESKRSIKVTVPDEPDAQTLLTLKNKLLNTRVKGVPDIERVTIVKQDEEWVIQTAGSNLAKVVLVDGVDTSRIATNNVYEIWQTLGIEAARTALVKEVTNTLEEQGLEVDVRHIMLVADLMTSKGYLQQIGRHGIAGTKTSVLARAAFEITVPTIARASLEGQVETLRGVTENVIVGATVPVGTGMVDLYMKVKEGKEEE</sequence>
<feature type="binding site" evidence="14">
    <location>
        <position position="127"/>
    </location>
    <ligand>
        <name>Zn(2+)</name>
        <dbReference type="ChEBI" id="CHEBI:29105"/>
        <label>1</label>
    </ligand>
</feature>
<dbReference type="InterPro" id="IPR000722">
    <property type="entry name" value="RNA_pol_asu"/>
</dbReference>
<dbReference type="InterPro" id="IPR044893">
    <property type="entry name" value="RNA_pol_Rpb1_clamp_domain"/>
</dbReference>
<dbReference type="Gene3D" id="4.10.860.120">
    <property type="entry name" value="RNA polymerase II, clamp domain"/>
    <property type="match status" value="2"/>
</dbReference>
<dbReference type="Gene3D" id="2.40.40.20">
    <property type="match status" value="1"/>
</dbReference>
<protein>
    <recommendedName>
        <fullName evidence="13 14">Multifunctional fusion protein</fullName>
    </recommendedName>
    <domain>
        <recommendedName>
            <fullName evidence="13">DNA-directed RNA polymerase subunit Rpo1C</fullName>
            <ecNumber evidence="13">2.7.7.6</ecNumber>
        </recommendedName>
        <alternativeName>
            <fullName evidence="13">DNA-directed RNA polymerase subunit A''</fullName>
        </alternativeName>
    </domain>
    <domain>
        <recommendedName>
            <fullName evidence="14">DNA-directed RNA polymerase subunit Rpo1N</fullName>
        </recommendedName>
        <alternativeName>
            <fullName evidence="14">DNA-directed RNA polymerase subunit A'</fullName>
        </alternativeName>
    </domain>
</protein>
<dbReference type="CDD" id="cd06528">
    <property type="entry name" value="RNAP_A"/>
    <property type="match status" value="1"/>
</dbReference>
<dbReference type="Pfam" id="PF04998">
    <property type="entry name" value="RNA_pol_Rpb1_5"/>
    <property type="match status" value="1"/>
</dbReference>
<dbReference type="InterPro" id="IPR007080">
    <property type="entry name" value="RNA_pol_Rpb1_1"/>
</dbReference>
<proteinExistence type="inferred from homology"/>
<dbReference type="Gene3D" id="1.10.274.100">
    <property type="entry name" value="RNA polymerase Rpb1, domain 3"/>
    <property type="match status" value="1"/>
</dbReference>
<dbReference type="GO" id="GO:0008270">
    <property type="term" value="F:zinc ion binding"/>
    <property type="evidence" value="ECO:0007669"/>
    <property type="project" value="UniProtKB-UniRule"/>
</dbReference>
<evidence type="ECO:0000256" key="15">
    <source>
        <dbReference type="RuleBase" id="RU004279"/>
    </source>
</evidence>
<dbReference type="Gene3D" id="1.10.132.30">
    <property type="match status" value="1"/>
</dbReference>
<dbReference type="Pfam" id="PF04983">
    <property type="entry name" value="RNA_pol_Rpb1_3"/>
    <property type="match status" value="1"/>
</dbReference>
<comment type="function">
    <text evidence="15">DNA-dependent RNA polymerase catalyzes the transcription of DNA into RNA using the four ribonucleoside triphosphates as substrates.</text>
</comment>
<dbReference type="GO" id="GO:0003677">
    <property type="term" value="F:DNA binding"/>
    <property type="evidence" value="ECO:0007669"/>
    <property type="project" value="UniProtKB-UniRule"/>
</dbReference>
<name>A0A060HJ87_9ARCH</name>
<dbReference type="Gene3D" id="6.20.50.80">
    <property type="match status" value="1"/>
</dbReference>
<dbReference type="FunFam" id="2.40.40.20:FF:000019">
    <property type="entry name" value="DNA-directed RNA polymerase II subunit RPB1"/>
    <property type="match status" value="1"/>
</dbReference>
<dbReference type="HAMAP" id="MF_00863">
    <property type="entry name" value="RNApol_arch_Rpo1N"/>
    <property type="match status" value="1"/>
</dbReference>
<comment type="similarity">
    <text evidence="1 13 15">Belongs to the RNA polymerase beta' chain family.</text>
</comment>
<dbReference type="STRING" id="926571.NVIE_013500"/>
<evidence type="ECO:0000256" key="10">
    <source>
        <dbReference type="ARBA" id="ARBA00023163"/>
    </source>
</evidence>
<comment type="catalytic activity">
    <reaction evidence="11 13 15">
        <text>RNA(n) + a ribonucleoside 5'-triphosphate = RNA(n+1) + diphosphate</text>
        <dbReference type="Rhea" id="RHEA:21248"/>
        <dbReference type="Rhea" id="RHEA-COMP:14527"/>
        <dbReference type="Rhea" id="RHEA-COMP:17342"/>
        <dbReference type="ChEBI" id="CHEBI:33019"/>
        <dbReference type="ChEBI" id="CHEBI:61557"/>
        <dbReference type="ChEBI" id="CHEBI:140395"/>
        <dbReference type="EC" id="2.7.7.6"/>
    </reaction>
</comment>
<evidence type="ECO:0000256" key="6">
    <source>
        <dbReference type="ARBA" id="ARBA00022723"/>
    </source>
</evidence>
<comment type="cofactor">
    <cofactor evidence="14">
        <name>Zn(2+)</name>
        <dbReference type="ChEBI" id="CHEBI:29105"/>
    </cofactor>
    <text evidence="14">Binds at least 2 Zn(2+) per subunit.</text>
</comment>
<evidence type="ECO:0000259" key="17">
    <source>
        <dbReference type="SMART" id="SM00663"/>
    </source>
</evidence>
<accession>A0A060HJ87</accession>
<gene>
    <name evidence="18" type="primary">rpoA</name>
    <name evidence="13" type="synonym">rpo1C</name>
    <name evidence="14" type="synonym">rpo1N</name>
    <name evidence="14" type="synonym">rpoA1</name>
    <name evidence="13" type="synonym">rpoA2</name>
    <name evidence="18" type="ORF">NVIE_013500</name>
</gene>
<feature type="binding site" evidence="14">
    <location>
        <position position="202"/>
    </location>
    <ligand>
        <name>Zn(2+)</name>
        <dbReference type="ChEBI" id="CHEBI:29105"/>
        <label>2</label>
    </ligand>
</feature>
<comment type="function">
    <text evidence="12 14">DNA-dependent RNA polymerase (RNAP) catalyzes the transcription of DNA into RNA using the four ribonucleoside triphosphates as substrates. Forms the clamp head domain.</text>
</comment>
<evidence type="ECO:0000256" key="12">
    <source>
        <dbReference type="ARBA" id="ARBA00053389"/>
    </source>
</evidence>
<evidence type="ECO:0000256" key="14">
    <source>
        <dbReference type="HAMAP-Rule" id="MF_00863"/>
    </source>
</evidence>
<dbReference type="HOGENOM" id="CLU_000487_3_0_2"/>
<evidence type="ECO:0000256" key="5">
    <source>
        <dbReference type="ARBA" id="ARBA00022695"/>
    </source>
</evidence>
<dbReference type="Gene3D" id="6.10.250.2940">
    <property type="match status" value="1"/>
</dbReference>
<dbReference type="NCBIfam" id="TIGR02390">
    <property type="entry name" value="RNA_pol_rpoA1"/>
    <property type="match status" value="1"/>
</dbReference>
<organism evidence="18 19">
    <name type="scientific">Nitrososphaera viennensis EN76</name>
    <dbReference type="NCBI Taxonomy" id="926571"/>
    <lineage>
        <taxon>Archaea</taxon>
        <taxon>Nitrososphaerota</taxon>
        <taxon>Nitrososphaeria</taxon>
        <taxon>Nitrososphaerales</taxon>
        <taxon>Nitrososphaeraceae</taxon>
        <taxon>Nitrososphaera</taxon>
    </lineage>
</organism>
<dbReference type="SUPFAM" id="SSF64484">
    <property type="entry name" value="beta and beta-prime subunits of DNA dependent RNA-polymerase"/>
    <property type="match status" value="1"/>
</dbReference>
<dbReference type="InterPro" id="IPR006592">
    <property type="entry name" value="RNA_pol_N"/>
</dbReference>
<dbReference type="Proteomes" id="UP000027093">
    <property type="component" value="Chromosome"/>
</dbReference>
<dbReference type="GO" id="GO:0005737">
    <property type="term" value="C:cytoplasm"/>
    <property type="evidence" value="ECO:0007669"/>
    <property type="project" value="UniProtKB-SubCell"/>
</dbReference>
<dbReference type="EMBL" id="CP007536">
    <property type="protein sequence ID" value="AIC15588.1"/>
    <property type="molecule type" value="Genomic_DNA"/>
</dbReference>
<dbReference type="EC" id="2.7.7.6" evidence="13"/>
<dbReference type="InterPro" id="IPR012757">
    <property type="entry name" value="RPO1C"/>
</dbReference>
<keyword evidence="19" id="KW-1185">Reference proteome</keyword>
<feature type="binding site" evidence="14">
    <location>
        <position position="512"/>
    </location>
    <ligand>
        <name>Mg(2+)</name>
        <dbReference type="ChEBI" id="CHEBI:18420"/>
    </ligand>
</feature>
<dbReference type="NCBIfam" id="TIGR02389">
    <property type="entry name" value="RNA_pol_rpoA2"/>
    <property type="match status" value="1"/>
</dbReference>
<evidence type="ECO:0000256" key="7">
    <source>
        <dbReference type="ARBA" id="ARBA00022833"/>
    </source>
</evidence>
<dbReference type="Pfam" id="PF05000">
    <property type="entry name" value="RNA_pol_Rpb1_4"/>
    <property type="match status" value="1"/>
</dbReference>
<dbReference type="HAMAP" id="MF_00411">
    <property type="entry name" value="RNApol_arch_Rpo1C"/>
    <property type="match status" value="1"/>
</dbReference>
<dbReference type="CDD" id="cd02582">
    <property type="entry name" value="RNAP_archeal_A"/>
    <property type="match status" value="1"/>
</dbReference>
<comment type="subunit">
    <text evidence="13">Part of the RNA polymerase complex.</text>
</comment>
<keyword evidence="2 13" id="KW-0240">DNA-directed RNA polymerase</keyword>
<dbReference type="Gene3D" id="1.10.150.390">
    <property type="match status" value="1"/>
</dbReference>
<dbReference type="InterPro" id="IPR007066">
    <property type="entry name" value="RNA_pol_Rpb1_3"/>
</dbReference>
<dbReference type="InterPro" id="IPR007083">
    <property type="entry name" value="RNA_pol_Rpb1_4"/>
</dbReference>
<dbReference type="PANTHER" id="PTHR19376:SF32">
    <property type="entry name" value="DNA-DIRECTED RNA POLYMERASE III SUBUNIT RPC1"/>
    <property type="match status" value="1"/>
</dbReference>
<comment type="subcellular location">
    <subcellularLocation>
        <location evidence="13">Cytoplasm</location>
    </subcellularLocation>
</comment>
<dbReference type="GO" id="GO:0000287">
    <property type="term" value="F:magnesium ion binding"/>
    <property type="evidence" value="ECO:0007669"/>
    <property type="project" value="UniProtKB-UniRule"/>
</dbReference>
<feature type="domain" description="RNA polymerase N-terminal" evidence="17">
    <location>
        <begin position="261"/>
        <end position="566"/>
    </location>
</feature>
<feature type="region of interest" description="Disordered" evidence="16">
    <location>
        <begin position="24"/>
        <end position="47"/>
    </location>
</feature>
<comment type="function">
    <text evidence="13">DNA-dependent RNA polymerase (RNAP) catalyzes the transcription of DNA into RNA using the four ribonucleoside triphosphates as substrates. Forms part of the jaw domain.</text>
</comment>
<evidence type="ECO:0000256" key="9">
    <source>
        <dbReference type="ARBA" id="ARBA00023125"/>
    </source>
</evidence>
<keyword evidence="8 14" id="KW-0460">Magnesium</keyword>
<feature type="binding site" evidence="14">
    <location>
        <position position="117"/>
    </location>
    <ligand>
        <name>Zn(2+)</name>
        <dbReference type="ChEBI" id="CHEBI:29105"/>
        <label>1</label>
    </ligand>
</feature>
<keyword evidence="10 13" id="KW-0804">Transcription</keyword>
<dbReference type="InterPro" id="IPR007081">
    <property type="entry name" value="RNA_pol_Rpb1_5"/>
</dbReference>
<keyword evidence="4 13" id="KW-0808">Transferase</keyword>
<evidence type="ECO:0000313" key="19">
    <source>
        <dbReference type="Proteomes" id="UP000027093"/>
    </source>
</evidence>
<dbReference type="GO" id="GO:0006351">
    <property type="term" value="P:DNA-templated transcription"/>
    <property type="evidence" value="ECO:0007669"/>
    <property type="project" value="UniProtKB-UniRule"/>
</dbReference>
<keyword evidence="6 14" id="KW-0479">Metal-binding</keyword>
<evidence type="ECO:0000256" key="1">
    <source>
        <dbReference type="ARBA" id="ARBA00006460"/>
    </source>
</evidence>
<evidence type="ECO:0000256" key="2">
    <source>
        <dbReference type="ARBA" id="ARBA00022478"/>
    </source>
</evidence>
<feature type="binding site" evidence="14">
    <location>
        <position position="157"/>
    </location>
    <ligand>
        <name>Zn(2+)</name>
        <dbReference type="ChEBI" id="CHEBI:29105"/>
        <label>2</label>
    </ligand>
</feature>
<evidence type="ECO:0000256" key="3">
    <source>
        <dbReference type="ARBA" id="ARBA00022490"/>
    </source>
</evidence>
<feature type="binding site" evidence="14">
    <location>
        <position position="154"/>
    </location>
    <ligand>
        <name>Zn(2+)</name>
        <dbReference type="ChEBI" id="CHEBI:29105"/>
        <label>2</label>
    </ligand>
</feature>
<dbReference type="InterPro" id="IPR042102">
    <property type="entry name" value="RNA_pol_Rpb1_3_sf"/>
</dbReference>
<dbReference type="Pfam" id="PF00623">
    <property type="entry name" value="RNA_pol_Rpb1_2"/>
    <property type="match status" value="1"/>
</dbReference>
<dbReference type="GO" id="GO:0000428">
    <property type="term" value="C:DNA-directed RNA polymerase complex"/>
    <property type="evidence" value="ECO:0007669"/>
    <property type="project" value="UniProtKB-KW"/>
</dbReference>
<keyword evidence="7 14" id="KW-0862">Zinc</keyword>
<dbReference type="InterPro" id="IPR012758">
    <property type="entry name" value="RPO1N"/>
</dbReference>
<comment type="cofactor">
    <cofactor evidence="14">
        <name>Mg(2+)</name>
        <dbReference type="ChEBI" id="CHEBI:18420"/>
    </cofactor>
</comment>
<dbReference type="KEGG" id="nvn:NVIE_013500"/>
<dbReference type="Gene3D" id="3.30.1490.180">
    <property type="entry name" value="RNA polymerase ii"/>
    <property type="match status" value="1"/>
</dbReference>
<evidence type="ECO:0000256" key="16">
    <source>
        <dbReference type="SAM" id="MobiDB-lite"/>
    </source>
</evidence>
<feature type="binding site" evidence="14">
    <location>
        <position position="205"/>
    </location>
    <ligand>
        <name>Zn(2+)</name>
        <dbReference type="ChEBI" id="CHEBI:29105"/>
        <label>2</label>
    </ligand>
</feature>
<reference evidence="18 19" key="1">
    <citation type="journal article" date="2014" name="Int. J. Syst. Evol. Microbiol.">
        <title>Nitrososphaera viennensis gen. nov., sp. nov., an aerobic and mesophilic, ammonia-oxidizing archaeon from soil and a member of the archaeal phylum Thaumarchaeota.</title>
        <authorList>
            <person name="Stieglmeier M."/>
            <person name="Klingl A."/>
            <person name="Alves R.J."/>
            <person name="Rittmann S.K."/>
            <person name="Melcher M."/>
            <person name="Leisch N."/>
            <person name="Schleper C."/>
        </authorList>
    </citation>
    <scope>NUCLEOTIDE SEQUENCE [LARGE SCALE GENOMIC DNA]</scope>
    <source>
        <strain evidence="18">EN76</strain>
    </source>
</reference>
<evidence type="ECO:0000256" key="4">
    <source>
        <dbReference type="ARBA" id="ARBA00022679"/>
    </source>
</evidence>
<evidence type="ECO:0000256" key="8">
    <source>
        <dbReference type="ARBA" id="ARBA00022842"/>
    </source>
</evidence>
<feature type="binding site" evidence="14">
    <location>
        <position position="516"/>
    </location>
    <ligand>
        <name>Mg(2+)</name>
        <dbReference type="ChEBI" id="CHEBI:18420"/>
    </ligand>
</feature>
<keyword evidence="5 13" id="KW-0548">Nucleotidyltransferase</keyword>
<feature type="binding site" evidence="14">
    <location>
        <position position="124"/>
    </location>
    <ligand>
        <name>Zn(2+)</name>
        <dbReference type="ChEBI" id="CHEBI:29105"/>
        <label>1</label>
    </ligand>
</feature>
<keyword evidence="3 13" id="KW-0963">Cytoplasm</keyword>
<dbReference type="NCBIfam" id="NF006336">
    <property type="entry name" value="PRK08566.1"/>
    <property type="match status" value="1"/>
</dbReference>
<dbReference type="Pfam" id="PF04997">
    <property type="entry name" value="RNA_pol_Rpb1_1"/>
    <property type="match status" value="1"/>
</dbReference>
<dbReference type="InterPro" id="IPR045867">
    <property type="entry name" value="DNA-dir_RpoC_beta_prime"/>
</dbReference>